<dbReference type="EMBL" id="JACWFH010000006">
    <property type="protein sequence ID" value="MBY0095758.1"/>
    <property type="molecule type" value="Genomic_DNA"/>
</dbReference>
<name>A0ABS7K0H9_9BACI</name>
<dbReference type="CDD" id="cd03884">
    <property type="entry name" value="M20_bAS"/>
    <property type="match status" value="1"/>
</dbReference>
<evidence type="ECO:0000256" key="1">
    <source>
        <dbReference type="ARBA" id="ARBA00006153"/>
    </source>
</evidence>
<sequence>MTIHPNELQYGNDNVQDLIEWLASFGKTKNEGVTRLLYSKAWGHAQQALKEKMEQFGLNTYFDCVGNLYGKLQGTDTESPVILTGSHVDSVVEGGKYDGAYGIIASMIAVSRLAETYGSPKKSIEVVSFCEEEGSRFPLAFWGSRNTIGAYSLDDVKELKDADGISFFQAMKQNGFDPANYQSPCRNDIERFLEIHIEQGMVLEKNKKSIGVVTDIVGQRRYQVEIKGESNHAGTTPMLYRKDAMVTASQLIALLTVKAKEMDPDLVATVGRVDVAPNVPNVVAGDVEFSLDIRHHKEEVLNQFTETLFKEFKNKAEELETTIEVSQWMDVKPVSMDRELVKDISMVAEKNNLPFQEIISGAGHDAQIFASKIPTNLIFVPSQGGISHNPKEFTSVKELEMGIDLLTQVLYKLAY</sequence>
<organism evidence="4 5">
    <name type="scientific">Mesobacillus maritimus</name>
    <dbReference type="NCBI Taxonomy" id="1643336"/>
    <lineage>
        <taxon>Bacteria</taxon>
        <taxon>Bacillati</taxon>
        <taxon>Bacillota</taxon>
        <taxon>Bacilli</taxon>
        <taxon>Bacillales</taxon>
        <taxon>Bacillaceae</taxon>
        <taxon>Mesobacillus</taxon>
    </lineage>
</organism>
<proteinExistence type="inferred from homology"/>
<comment type="caution">
    <text evidence="4">The sequence shown here is derived from an EMBL/GenBank/DDBJ whole genome shotgun (WGS) entry which is preliminary data.</text>
</comment>
<dbReference type="SUPFAM" id="SSF53187">
    <property type="entry name" value="Zn-dependent exopeptidases"/>
    <property type="match status" value="1"/>
</dbReference>
<dbReference type="Pfam" id="PF01546">
    <property type="entry name" value="Peptidase_M20"/>
    <property type="match status" value="1"/>
</dbReference>
<dbReference type="PIRSF" id="PIRSF001235">
    <property type="entry name" value="Amidase_carbamoylase"/>
    <property type="match status" value="1"/>
</dbReference>
<reference evidence="4 5" key="1">
    <citation type="submission" date="2020-07" db="EMBL/GenBank/DDBJ databases">
        <title>Fungal Genomes of the International Space Station.</title>
        <authorList>
            <person name="Seuylemezian A."/>
            <person name="Singh N.K."/>
            <person name="Wood J."/>
            <person name="Venkateswaran K."/>
        </authorList>
    </citation>
    <scope>NUCLEOTIDE SEQUENCE [LARGE SCALE GENOMIC DNA]</scope>
    <source>
        <strain evidence="4 5">PL-B2</strain>
    </source>
</reference>
<feature type="domain" description="Peptidase M20 dimerisation" evidence="3">
    <location>
        <begin position="218"/>
        <end position="318"/>
    </location>
</feature>
<dbReference type="SUPFAM" id="SSF55031">
    <property type="entry name" value="Bacterial exopeptidase dimerisation domain"/>
    <property type="match status" value="1"/>
</dbReference>
<dbReference type="PANTHER" id="PTHR32494">
    <property type="entry name" value="ALLANTOATE DEIMINASE-RELATED"/>
    <property type="match status" value="1"/>
</dbReference>
<dbReference type="InterPro" id="IPR011650">
    <property type="entry name" value="Peptidase_M20_dimer"/>
</dbReference>
<dbReference type="Pfam" id="PF07687">
    <property type="entry name" value="M20_dimer"/>
    <property type="match status" value="1"/>
</dbReference>
<dbReference type="InterPro" id="IPR010158">
    <property type="entry name" value="Amidase_Cbmase"/>
</dbReference>
<dbReference type="GO" id="GO:0047652">
    <property type="term" value="F:allantoate deiminase activity"/>
    <property type="evidence" value="ECO:0007669"/>
    <property type="project" value="UniProtKB-EC"/>
</dbReference>
<dbReference type="Gene3D" id="3.40.630.10">
    <property type="entry name" value="Zn peptidases"/>
    <property type="match status" value="1"/>
</dbReference>
<dbReference type="RefSeq" id="WP_221871024.1">
    <property type="nucleotide sequence ID" value="NZ_JACWFH010000006.1"/>
</dbReference>
<dbReference type="EC" id="3.5.3.9" evidence="4"/>
<keyword evidence="2 4" id="KW-0378">Hydrolase</keyword>
<dbReference type="Proteomes" id="UP000769780">
    <property type="component" value="Unassembled WGS sequence"/>
</dbReference>
<dbReference type="NCBIfam" id="NF006768">
    <property type="entry name" value="PRK09290.1-1"/>
    <property type="match status" value="1"/>
</dbReference>
<keyword evidence="5" id="KW-1185">Reference proteome</keyword>
<evidence type="ECO:0000313" key="5">
    <source>
        <dbReference type="Proteomes" id="UP000769780"/>
    </source>
</evidence>
<evidence type="ECO:0000256" key="2">
    <source>
        <dbReference type="ARBA" id="ARBA00022801"/>
    </source>
</evidence>
<dbReference type="PANTHER" id="PTHR32494:SF5">
    <property type="entry name" value="ALLANTOATE AMIDOHYDROLASE"/>
    <property type="match status" value="1"/>
</dbReference>
<accession>A0ABS7K0H9</accession>
<dbReference type="InterPro" id="IPR002933">
    <property type="entry name" value="Peptidase_M20"/>
</dbReference>
<dbReference type="InterPro" id="IPR036264">
    <property type="entry name" value="Bact_exopeptidase_dim_dom"/>
</dbReference>
<dbReference type="NCBIfam" id="NF006771">
    <property type="entry name" value="PRK09290.1-5"/>
    <property type="match status" value="1"/>
</dbReference>
<comment type="similarity">
    <text evidence="1">Belongs to the peptidase M20 family.</text>
</comment>
<evidence type="ECO:0000313" key="4">
    <source>
        <dbReference type="EMBL" id="MBY0095758.1"/>
    </source>
</evidence>
<protein>
    <submittedName>
        <fullName evidence="4">Allantoate deiminase</fullName>
        <ecNumber evidence="4">3.5.3.9</ecNumber>
    </submittedName>
</protein>
<dbReference type="Gene3D" id="3.30.70.360">
    <property type="match status" value="1"/>
</dbReference>
<gene>
    <name evidence="4" type="primary">allC</name>
    <name evidence="4" type="ORF">H0185_02850</name>
</gene>
<dbReference type="NCBIfam" id="TIGR01879">
    <property type="entry name" value="hydantase"/>
    <property type="match status" value="1"/>
</dbReference>
<evidence type="ECO:0000259" key="3">
    <source>
        <dbReference type="Pfam" id="PF07687"/>
    </source>
</evidence>